<accession>A0A0F9TSN8</accession>
<evidence type="ECO:0008006" key="2">
    <source>
        <dbReference type="Google" id="ProtNLM"/>
    </source>
</evidence>
<dbReference type="AlphaFoldDB" id="A0A0F9TSN8"/>
<gene>
    <name evidence="1" type="ORF">LCGC14_0615540</name>
</gene>
<proteinExistence type="predicted"/>
<dbReference type="EMBL" id="LAZR01001031">
    <property type="protein sequence ID" value="KKN52146.1"/>
    <property type="molecule type" value="Genomic_DNA"/>
</dbReference>
<name>A0A0F9TSN8_9ZZZZ</name>
<comment type="caution">
    <text evidence="1">The sequence shown here is derived from an EMBL/GenBank/DDBJ whole genome shotgun (WGS) entry which is preliminary data.</text>
</comment>
<evidence type="ECO:0000313" key="1">
    <source>
        <dbReference type="EMBL" id="KKN52146.1"/>
    </source>
</evidence>
<protein>
    <recommendedName>
        <fullName evidence="2">Neutral/alkaline non-lysosomal ceramidase N-terminal domain-containing protein</fullName>
    </recommendedName>
</protein>
<sequence>MKAGVAHVDVTPPVGCWILGPVAQSTGVHDPLMARALVLDDGKTKVAILGIDLIGMGWELADELNGLIREKAGVDVVLLQFSHTHSAPFPPTWMTSIYKRDIELLADWRDGLRESLPRIVKEAADSATPVELRAGRAKVQVGFNRRVVGDNGFVHMAVNEDGPVVPWTDVLGVYHEDGSPMAVLYGHAAHPVIVHAASTEISADYPGFAAARIREKLGPDVMPIFVQGCGANINGHPLAKGFDEAKAAGDKLGDAVAAALESADVIQADSLTTVTKRVDLPCIDFPPREEVQAKLDKANAQIAEQAEGGQAWLGACDEIEAMTDLLGMMDFGERPDFRLAMAMVSLGKEWGMVSFSGEVFCEYQLWIDENAPFAHTFVGAYANNFGGYIACDADLAMGDKGGYEAGCWPTMSCALIVPTRVALQVGIEEIIRSAVRDMWATVQNDE</sequence>
<organism evidence="1">
    <name type="scientific">marine sediment metagenome</name>
    <dbReference type="NCBI Taxonomy" id="412755"/>
    <lineage>
        <taxon>unclassified sequences</taxon>
        <taxon>metagenomes</taxon>
        <taxon>ecological metagenomes</taxon>
    </lineage>
</organism>
<reference evidence="1" key="1">
    <citation type="journal article" date="2015" name="Nature">
        <title>Complex archaea that bridge the gap between prokaryotes and eukaryotes.</title>
        <authorList>
            <person name="Spang A."/>
            <person name="Saw J.H."/>
            <person name="Jorgensen S.L."/>
            <person name="Zaremba-Niedzwiedzka K."/>
            <person name="Martijn J."/>
            <person name="Lind A.E."/>
            <person name="van Eijk R."/>
            <person name="Schleper C."/>
            <person name="Guy L."/>
            <person name="Ettema T.J."/>
        </authorList>
    </citation>
    <scope>NUCLEOTIDE SEQUENCE</scope>
</reference>